<accession>W4G1V8</accession>
<proteinExistence type="predicted"/>
<dbReference type="OrthoDB" id="26525at2759"/>
<dbReference type="Gene3D" id="1.10.238.10">
    <property type="entry name" value="EF-hand"/>
    <property type="match status" value="1"/>
</dbReference>
<dbReference type="GeneID" id="20813762"/>
<gene>
    <name evidence="2" type="ORF">H257_11766</name>
</gene>
<dbReference type="GO" id="GO:0005509">
    <property type="term" value="F:calcium ion binding"/>
    <property type="evidence" value="ECO:0007669"/>
    <property type="project" value="InterPro"/>
</dbReference>
<dbReference type="VEuPathDB" id="FungiDB:H257_11766"/>
<feature type="domain" description="EF-hand" evidence="1">
    <location>
        <begin position="110"/>
        <end position="158"/>
    </location>
</feature>
<dbReference type="RefSeq" id="XP_009837091.1">
    <property type="nucleotide sequence ID" value="XM_009838789.1"/>
</dbReference>
<sequence>MADDSDSKGMIAQEERELRRVFEHLAGYRQKKKLSHLVTTLKERKGQLEFSNSNFSSNSAPIFDATGKKMTQAEIVLELQEIEASIDASHAELQTLNSNQAATTSVPKNIKSEDLFDAIKALGKVCSKKEISDMIWEADENLDNAVDWDELRGMFNRNLLDKTELEPVNLFNVVQFMTYDKKMCGTITADDTMAILFARYGQSQLETKMKTLFGDSDELSFVNYLDRVGKQRKPSAAKH</sequence>
<dbReference type="EMBL" id="KI913148">
    <property type="protein sequence ID" value="ETV73665.1"/>
    <property type="molecule type" value="Genomic_DNA"/>
</dbReference>
<dbReference type="AlphaFoldDB" id="W4G1V8"/>
<dbReference type="Pfam" id="PF13833">
    <property type="entry name" value="EF-hand_8"/>
    <property type="match status" value="1"/>
</dbReference>
<organism evidence="2">
    <name type="scientific">Aphanomyces astaci</name>
    <name type="common">Crayfish plague agent</name>
    <dbReference type="NCBI Taxonomy" id="112090"/>
    <lineage>
        <taxon>Eukaryota</taxon>
        <taxon>Sar</taxon>
        <taxon>Stramenopiles</taxon>
        <taxon>Oomycota</taxon>
        <taxon>Saprolegniomycetes</taxon>
        <taxon>Saprolegniales</taxon>
        <taxon>Verrucalvaceae</taxon>
        <taxon>Aphanomyces</taxon>
    </lineage>
</organism>
<dbReference type="InterPro" id="IPR002048">
    <property type="entry name" value="EF_hand_dom"/>
</dbReference>
<dbReference type="SUPFAM" id="SSF47473">
    <property type="entry name" value="EF-hand"/>
    <property type="match status" value="1"/>
</dbReference>
<evidence type="ECO:0000259" key="1">
    <source>
        <dbReference type="Pfam" id="PF13833"/>
    </source>
</evidence>
<evidence type="ECO:0000313" key="2">
    <source>
        <dbReference type="EMBL" id="ETV73665.1"/>
    </source>
</evidence>
<dbReference type="InterPro" id="IPR011992">
    <property type="entry name" value="EF-hand-dom_pair"/>
</dbReference>
<protein>
    <recommendedName>
        <fullName evidence="1">EF-hand domain-containing protein</fullName>
    </recommendedName>
</protein>
<reference evidence="2" key="1">
    <citation type="submission" date="2013-12" db="EMBL/GenBank/DDBJ databases">
        <title>The Genome Sequence of Aphanomyces astaci APO3.</title>
        <authorList>
            <consortium name="The Broad Institute Genomics Platform"/>
            <person name="Russ C."/>
            <person name="Tyler B."/>
            <person name="van West P."/>
            <person name="Dieguez-Uribeondo J."/>
            <person name="Young S.K."/>
            <person name="Zeng Q."/>
            <person name="Gargeya S."/>
            <person name="Fitzgerald M."/>
            <person name="Abouelleil A."/>
            <person name="Alvarado L."/>
            <person name="Chapman S.B."/>
            <person name="Gainer-Dewar J."/>
            <person name="Goldberg J."/>
            <person name="Griggs A."/>
            <person name="Gujja S."/>
            <person name="Hansen M."/>
            <person name="Howarth C."/>
            <person name="Imamovic A."/>
            <person name="Ireland A."/>
            <person name="Larimer J."/>
            <person name="McCowan C."/>
            <person name="Murphy C."/>
            <person name="Pearson M."/>
            <person name="Poon T.W."/>
            <person name="Priest M."/>
            <person name="Roberts A."/>
            <person name="Saif S."/>
            <person name="Shea T."/>
            <person name="Sykes S."/>
            <person name="Wortman J."/>
            <person name="Nusbaum C."/>
            <person name="Birren B."/>
        </authorList>
    </citation>
    <scope>NUCLEOTIDE SEQUENCE [LARGE SCALE GENOMIC DNA]</scope>
    <source>
        <strain evidence="2">APO3</strain>
    </source>
</reference>
<name>W4G1V8_APHAT</name>